<protein>
    <submittedName>
        <fullName evidence="2">PKD domain-containing protein</fullName>
    </submittedName>
</protein>
<keyword evidence="3" id="KW-1185">Reference proteome</keyword>
<evidence type="ECO:0000259" key="1">
    <source>
        <dbReference type="PROSITE" id="PS50093"/>
    </source>
</evidence>
<gene>
    <name evidence="2" type="ORF">GS399_17430</name>
</gene>
<dbReference type="Gene3D" id="2.60.40.10">
    <property type="entry name" value="Immunoglobulins"/>
    <property type="match status" value="2"/>
</dbReference>
<dbReference type="InterPro" id="IPR035234">
    <property type="entry name" value="IgGFc-bd_N"/>
</dbReference>
<evidence type="ECO:0000313" key="3">
    <source>
        <dbReference type="Proteomes" id="UP000466586"/>
    </source>
</evidence>
<dbReference type="InterPro" id="IPR035986">
    <property type="entry name" value="PKD_dom_sf"/>
</dbReference>
<evidence type="ECO:0000313" key="2">
    <source>
        <dbReference type="EMBL" id="MXV52758.1"/>
    </source>
</evidence>
<dbReference type="InterPro" id="IPR013783">
    <property type="entry name" value="Ig-like_fold"/>
</dbReference>
<dbReference type="SUPFAM" id="SSF49299">
    <property type="entry name" value="PKD domain"/>
    <property type="match status" value="2"/>
</dbReference>
<dbReference type="Pfam" id="PF17517">
    <property type="entry name" value="IgGFc_binding"/>
    <property type="match status" value="1"/>
</dbReference>
<dbReference type="EMBL" id="WVHT01000010">
    <property type="protein sequence ID" value="MXV52758.1"/>
    <property type="molecule type" value="Genomic_DNA"/>
</dbReference>
<dbReference type="CDD" id="cd00146">
    <property type="entry name" value="PKD"/>
    <property type="match status" value="2"/>
</dbReference>
<dbReference type="PANTHER" id="PTHR46534:SF1">
    <property type="entry name" value="IGGFC-BINDING PROTEIN N-TERMINAL DOMAIN-CONTAINING PROTEIN"/>
    <property type="match status" value="1"/>
</dbReference>
<dbReference type="Pfam" id="PF13585">
    <property type="entry name" value="CHU_C"/>
    <property type="match status" value="1"/>
</dbReference>
<reference evidence="2 3" key="1">
    <citation type="submission" date="2019-11" db="EMBL/GenBank/DDBJ databases">
        <title>Pedobacter sp. HMF7647 Genome sequencing and assembly.</title>
        <authorList>
            <person name="Kang H."/>
            <person name="Kim H."/>
            <person name="Joh K."/>
        </authorList>
    </citation>
    <scope>NUCLEOTIDE SEQUENCE [LARGE SCALE GENOMIC DNA]</scope>
    <source>
        <strain evidence="2 3">HMF7647</strain>
    </source>
</reference>
<dbReference type="Proteomes" id="UP000466586">
    <property type="component" value="Unassembled WGS sequence"/>
</dbReference>
<proteinExistence type="predicted"/>
<dbReference type="Pfam" id="PF18911">
    <property type="entry name" value="PKD_4"/>
    <property type="match status" value="2"/>
</dbReference>
<accession>A0A7K1YFB4</accession>
<organism evidence="2 3">
    <name type="scientific">Hufsiella arboris</name>
    <dbReference type="NCBI Taxonomy" id="2695275"/>
    <lineage>
        <taxon>Bacteria</taxon>
        <taxon>Pseudomonadati</taxon>
        <taxon>Bacteroidota</taxon>
        <taxon>Sphingobacteriia</taxon>
        <taxon>Sphingobacteriales</taxon>
        <taxon>Sphingobacteriaceae</taxon>
        <taxon>Hufsiella</taxon>
    </lineage>
</organism>
<dbReference type="InterPro" id="IPR026341">
    <property type="entry name" value="T9SS_type_B"/>
</dbReference>
<dbReference type="PROSITE" id="PS50093">
    <property type="entry name" value="PKD"/>
    <property type="match status" value="2"/>
</dbReference>
<feature type="domain" description="PKD" evidence="1">
    <location>
        <begin position="577"/>
        <end position="621"/>
    </location>
</feature>
<dbReference type="NCBIfam" id="TIGR04131">
    <property type="entry name" value="Bac_Flav_CTERM"/>
    <property type="match status" value="1"/>
</dbReference>
<feature type="domain" description="PKD" evidence="1">
    <location>
        <begin position="636"/>
        <end position="707"/>
    </location>
</feature>
<dbReference type="InterPro" id="IPR000601">
    <property type="entry name" value="PKD_dom"/>
</dbReference>
<dbReference type="PANTHER" id="PTHR46534">
    <property type="entry name" value="IGGFC_BINDING DOMAIN-CONTAINING PROTEIN"/>
    <property type="match status" value="1"/>
</dbReference>
<name>A0A7K1YFB4_9SPHI</name>
<dbReference type="InterPro" id="IPR022409">
    <property type="entry name" value="PKD/Chitinase_dom"/>
</dbReference>
<comment type="caution">
    <text evidence="2">The sequence shown here is derived from an EMBL/GenBank/DDBJ whole genome shotgun (WGS) entry which is preliminary data.</text>
</comment>
<dbReference type="SMART" id="SM00089">
    <property type="entry name" value="PKD"/>
    <property type="match status" value="3"/>
</dbReference>
<dbReference type="AlphaFoldDB" id="A0A7K1YFB4"/>
<sequence>MIVGSLPGISTAQSSSNEGDEFYAVFPTHVPSQNRLADYSLFVTSREASSGKIQVGSYTRPFSVQANTVTEIPIPRYAAYIDESEAGQVLNRGIHITVDPGQPKIVVYGHIFAGARSAASLILPVEAMGQQYFSMNYYNFPNRDGGSNYLIVVATEPDTRIRIRKGGSDLVSGGVLLNKAGDVYELTSYNDLTGTEVVVDSTTSSCKRFALFSGHTNVLIGSCAGEPSSDPLYQQNYPVESWGSTYGFIPFSDKSSGGLNARIFGDYYRVLARENGTEVRVNGNLVGTLNSGNFYEPNQPSNVPLFITSSKPVAVAQYSLTQSCAGGGLSDPDMVILNPIEYNIKDITVYSSRRENIEEQYLNVLIKTAAAASFKINGAPPTAGFTPVAANPAYSYLKLNLNRYGTNNFNLTADDGFNAIAYGFGTFESYAYSAGTNLASIQSITAIRPNTEIELTNACTREDFNFKLILPDEAAELTWRFDENDPGVVQTNPRALPITRGDRILYQYLFPKTKVFETPGKRTIRIAAKYLDANQCNQGGQELSFDFDVYDPPVVAFEQPLATCPNTPIDFIDKTVSNGKPILGWLWDFGDGEVSTDQNPKHSFKISGDYQVKLIVDNGTGCSGDPAIRTAHIKDPPKAMFMAADGTCTSNTVTFSDQSTTPEGAITSWIWDLGDTILTRNSGEPFQHTYSQIGTYNAQLSIVNSTGCQSDLYGQQVKVFAPQLKAGGILYILKGGQKTFDITAEGNNLVYRWSPATGLDRTDIKNPTASPTEDVTYTVTITTAEGCTLSDQIVVKVLPDVIIPNTFTPNGDNVNDVWTINYLDSYPGVTVNIYNRYGMQVFSSTGYSQPWDGKKNSEQVPVGTYYYVINPRNGKNTLSGWVMVAR</sequence>